<dbReference type="PANTHER" id="PTHR30558">
    <property type="entry name" value="EXBD MEMBRANE COMPONENT OF PMF-DRIVEN MACROMOLECULE IMPORT SYSTEM"/>
    <property type="match status" value="1"/>
</dbReference>
<evidence type="ECO:0000256" key="3">
    <source>
        <dbReference type="ARBA" id="ARBA00022475"/>
    </source>
</evidence>
<dbReference type="PANTHER" id="PTHR30558:SF3">
    <property type="entry name" value="BIOPOLYMER TRANSPORT PROTEIN EXBD-RELATED"/>
    <property type="match status" value="1"/>
</dbReference>
<comment type="similarity">
    <text evidence="2 7">Belongs to the ExbD/TolR family.</text>
</comment>
<name>A0A517Z636_9PLAN</name>
<keyword evidence="7" id="KW-0813">Transport</keyword>
<evidence type="ECO:0000313" key="8">
    <source>
        <dbReference type="EMBL" id="QDU37914.1"/>
    </source>
</evidence>
<evidence type="ECO:0000256" key="4">
    <source>
        <dbReference type="ARBA" id="ARBA00022692"/>
    </source>
</evidence>
<keyword evidence="7" id="KW-0653">Protein transport</keyword>
<evidence type="ECO:0000256" key="5">
    <source>
        <dbReference type="ARBA" id="ARBA00022989"/>
    </source>
</evidence>
<evidence type="ECO:0000313" key="9">
    <source>
        <dbReference type="Proteomes" id="UP000320496"/>
    </source>
</evidence>
<proteinExistence type="inferred from homology"/>
<keyword evidence="4 7" id="KW-0812">Transmembrane</keyword>
<dbReference type="AlphaFoldDB" id="A0A517Z636"/>
<gene>
    <name evidence="8" type="ORF">Mal4_22330</name>
</gene>
<dbReference type="GO" id="GO:0015031">
    <property type="term" value="P:protein transport"/>
    <property type="evidence" value="ECO:0007669"/>
    <property type="project" value="UniProtKB-KW"/>
</dbReference>
<keyword evidence="3" id="KW-1003">Cell membrane</keyword>
<keyword evidence="5" id="KW-1133">Transmembrane helix</keyword>
<dbReference type="Proteomes" id="UP000320496">
    <property type="component" value="Chromosome"/>
</dbReference>
<protein>
    <submittedName>
        <fullName evidence="8">Biopolymer transport protein ExbD/TolR</fullName>
    </submittedName>
</protein>
<reference evidence="8 9" key="1">
    <citation type="submission" date="2019-02" db="EMBL/GenBank/DDBJ databases">
        <title>Deep-cultivation of Planctomycetes and their phenomic and genomic characterization uncovers novel biology.</title>
        <authorList>
            <person name="Wiegand S."/>
            <person name="Jogler M."/>
            <person name="Boedeker C."/>
            <person name="Pinto D."/>
            <person name="Vollmers J."/>
            <person name="Rivas-Marin E."/>
            <person name="Kohn T."/>
            <person name="Peeters S.H."/>
            <person name="Heuer A."/>
            <person name="Rast P."/>
            <person name="Oberbeckmann S."/>
            <person name="Bunk B."/>
            <person name="Jeske O."/>
            <person name="Meyerdierks A."/>
            <person name="Storesund J.E."/>
            <person name="Kallscheuer N."/>
            <person name="Luecker S."/>
            <person name="Lage O.M."/>
            <person name="Pohl T."/>
            <person name="Merkel B.J."/>
            <person name="Hornburger P."/>
            <person name="Mueller R.-W."/>
            <person name="Bruemmer F."/>
            <person name="Labrenz M."/>
            <person name="Spormann A.M."/>
            <person name="Op den Camp H."/>
            <person name="Overmann J."/>
            <person name="Amann R."/>
            <person name="Jetten M.S.M."/>
            <person name="Mascher T."/>
            <person name="Medema M.H."/>
            <person name="Devos D.P."/>
            <person name="Kaster A.-K."/>
            <person name="Ovreas L."/>
            <person name="Rohde M."/>
            <person name="Galperin M.Y."/>
            <person name="Jogler C."/>
        </authorList>
    </citation>
    <scope>NUCLEOTIDE SEQUENCE [LARGE SCALE GENOMIC DNA]</scope>
    <source>
        <strain evidence="8 9">Mal4</strain>
    </source>
</reference>
<organism evidence="8 9">
    <name type="scientific">Maioricimonas rarisocia</name>
    <dbReference type="NCBI Taxonomy" id="2528026"/>
    <lineage>
        <taxon>Bacteria</taxon>
        <taxon>Pseudomonadati</taxon>
        <taxon>Planctomycetota</taxon>
        <taxon>Planctomycetia</taxon>
        <taxon>Planctomycetales</taxon>
        <taxon>Planctomycetaceae</taxon>
        <taxon>Maioricimonas</taxon>
    </lineage>
</organism>
<accession>A0A517Z636</accession>
<evidence type="ECO:0000256" key="6">
    <source>
        <dbReference type="ARBA" id="ARBA00023136"/>
    </source>
</evidence>
<dbReference type="Gene3D" id="3.30.420.270">
    <property type="match status" value="1"/>
</dbReference>
<dbReference type="Pfam" id="PF02472">
    <property type="entry name" value="ExbD"/>
    <property type="match status" value="1"/>
</dbReference>
<evidence type="ECO:0000256" key="2">
    <source>
        <dbReference type="ARBA" id="ARBA00005811"/>
    </source>
</evidence>
<sequence>MTPMIDIVFLLLVFFVVAAAGQVQESFLPTELSAAGAVETPAEPLEQDPWIVEVWLKLQPDTVTGQTVVDMNGTIYEDIARLREQLLALAEISPDNPVILDIAPDIPLEDVIDVYDSCRESGFESVNFAADADAVTGVAAPAGGAQPE</sequence>
<dbReference type="GO" id="GO:0005886">
    <property type="term" value="C:plasma membrane"/>
    <property type="evidence" value="ECO:0007669"/>
    <property type="project" value="UniProtKB-SubCell"/>
</dbReference>
<keyword evidence="9" id="KW-1185">Reference proteome</keyword>
<dbReference type="InterPro" id="IPR003400">
    <property type="entry name" value="ExbD"/>
</dbReference>
<keyword evidence="6" id="KW-0472">Membrane</keyword>
<evidence type="ECO:0000256" key="7">
    <source>
        <dbReference type="RuleBase" id="RU003879"/>
    </source>
</evidence>
<dbReference type="EMBL" id="CP036275">
    <property type="protein sequence ID" value="QDU37914.1"/>
    <property type="molecule type" value="Genomic_DNA"/>
</dbReference>
<dbReference type="KEGG" id="mri:Mal4_22330"/>
<dbReference type="GO" id="GO:0022857">
    <property type="term" value="F:transmembrane transporter activity"/>
    <property type="evidence" value="ECO:0007669"/>
    <property type="project" value="InterPro"/>
</dbReference>
<comment type="subcellular location">
    <subcellularLocation>
        <location evidence="1">Cell membrane</location>
        <topology evidence="1">Single-pass membrane protein</topology>
    </subcellularLocation>
    <subcellularLocation>
        <location evidence="7">Cell membrane</location>
        <topology evidence="7">Single-pass type II membrane protein</topology>
    </subcellularLocation>
</comment>
<evidence type="ECO:0000256" key="1">
    <source>
        <dbReference type="ARBA" id="ARBA00004162"/>
    </source>
</evidence>